<comment type="similarity">
    <text evidence="1">Belongs to the UPF0065 (bug) family.</text>
</comment>
<name>A0A6B2R2L1_9BURK</name>
<comment type="caution">
    <text evidence="3">The sequence shown here is derived from an EMBL/GenBank/DDBJ whole genome shotgun (WGS) entry which is preliminary data.</text>
</comment>
<dbReference type="PIRSF" id="PIRSF017082">
    <property type="entry name" value="YflP"/>
    <property type="match status" value="1"/>
</dbReference>
<dbReference type="CDD" id="cd07012">
    <property type="entry name" value="PBP2_Bug_TTT"/>
    <property type="match status" value="1"/>
</dbReference>
<organism evidence="3">
    <name type="scientific">Sheuella amnicola</name>
    <dbReference type="NCBI Taxonomy" id="2707330"/>
    <lineage>
        <taxon>Bacteria</taxon>
        <taxon>Pseudomonadati</taxon>
        <taxon>Pseudomonadota</taxon>
        <taxon>Betaproteobacteria</taxon>
        <taxon>Burkholderiales</taxon>
        <taxon>Alcaligenaceae</taxon>
        <taxon>Sheuella</taxon>
    </lineage>
</organism>
<feature type="chain" id="PRO_5025536616" evidence="2">
    <location>
        <begin position="28"/>
        <end position="325"/>
    </location>
</feature>
<dbReference type="PANTHER" id="PTHR42928:SF5">
    <property type="entry name" value="BLR1237 PROTEIN"/>
    <property type="match status" value="1"/>
</dbReference>
<dbReference type="Gene3D" id="3.40.190.150">
    <property type="entry name" value="Bordetella uptake gene, domain 1"/>
    <property type="match status" value="1"/>
</dbReference>
<keyword evidence="2" id="KW-0732">Signal</keyword>
<accession>A0A6B2R2L1</accession>
<proteinExistence type="inferred from homology"/>
<dbReference type="AlphaFoldDB" id="A0A6B2R2L1"/>
<dbReference type="Pfam" id="PF03401">
    <property type="entry name" value="TctC"/>
    <property type="match status" value="1"/>
</dbReference>
<dbReference type="SUPFAM" id="SSF53850">
    <property type="entry name" value="Periplasmic binding protein-like II"/>
    <property type="match status" value="1"/>
</dbReference>
<evidence type="ECO:0000256" key="1">
    <source>
        <dbReference type="ARBA" id="ARBA00006987"/>
    </source>
</evidence>
<dbReference type="RefSeq" id="WP_163654297.1">
    <property type="nucleotide sequence ID" value="NZ_JAAGRN010000005.1"/>
</dbReference>
<evidence type="ECO:0000313" key="3">
    <source>
        <dbReference type="EMBL" id="NDY83277.1"/>
    </source>
</evidence>
<reference evidence="3" key="1">
    <citation type="submission" date="2020-02" db="EMBL/GenBank/DDBJ databases">
        <authorList>
            <person name="Chen W.-M."/>
        </authorList>
    </citation>
    <scope>NUCLEOTIDE SEQUENCE</scope>
    <source>
        <strain evidence="3">NBD-18</strain>
    </source>
</reference>
<dbReference type="PANTHER" id="PTHR42928">
    <property type="entry name" value="TRICARBOXYLATE-BINDING PROTEIN"/>
    <property type="match status" value="1"/>
</dbReference>
<gene>
    <name evidence="3" type="ORF">G3I67_08530</name>
</gene>
<dbReference type="InterPro" id="IPR042100">
    <property type="entry name" value="Bug_dom1"/>
</dbReference>
<evidence type="ECO:0000256" key="2">
    <source>
        <dbReference type="SAM" id="SignalP"/>
    </source>
</evidence>
<sequence length="325" mass="34411">MQAGKFLKHIGLGLVASCCLLSGLTQAQPQGLPSVIKMIVPFTPGASNDVFARALSEQLSAKLGVTMIVENKPGAGGIIGSAEVARAKPNGATLLFSSNSFVTRAAVEEKLPFYPRKSFTPIAVVAQGAMLLVVGNDTPFKNVKELIAAGKKQQINYGSAGIGSIGQMGAELFNSMANVNMNHIPYKGITGVLTDMIGGRVEAMITAPASIGGALKGKQIRPLAVTSAEPSPFFPDLPTIAQDLPGYQVDVWFGVYGPADMPIAMAQELNRAIREVSATPKMRELFAKEAVSPSNMDVKEFASYLDRELNQWQALAKSRGIKSSE</sequence>
<dbReference type="InterPro" id="IPR005064">
    <property type="entry name" value="BUG"/>
</dbReference>
<dbReference type="Gene3D" id="3.40.190.10">
    <property type="entry name" value="Periplasmic binding protein-like II"/>
    <property type="match status" value="1"/>
</dbReference>
<protein>
    <submittedName>
        <fullName evidence="3">Tripartite tricarboxylate transporter substrate binding protein</fullName>
    </submittedName>
</protein>
<dbReference type="EMBL" id="JAAGRN010000005">
    <property type="protein sequence ID" value="NDY83277.1"/>
    <property type="molecule type" value="Genomic_DNA"/>
</dbReference>
<feature type="signal peptide" evidence="2">
    <location>
        <begin position="1"/>
        <end position="27"/>
    </location>
</feature>